<keyword evidence="2" id="KW-0472">Membrane</keyword>
<dbReference type="EMBL" id="CP029157">
    <property type="protein sequence ID" value="QKM65781.1"/>
    <property type="molecule type" value="Genomic_DNA"/>
</dbReference>
<dbReference type="Proteomes" id="UP000005940">
    <property type="component" value="Plasmid pSTS1"/>
</dbReference>
<proteinExistence type="predicted"/>
<sequence>MTAPTDETPQTDDWWDRLYAEANTAVAAPAVPSRAVFSRTGDSRLPDWWVEKSDDNLPGTDEDQEPEQHEEDSVLAAADDDTGGGPGDNPELSDDASELQERSGRRWLRSEPGYWPSLRSLPARPAISDGTKKLVYNASAGALGYIHGPTEMVGGWIESCGREYSIAAALVLGSGICLLTAVLWDSRTRHWYPGLAWLARIPLASTLTALALYAPASQL</sequence>
<feature type="compositionally biased region" description="Basic and acidic residues" evidence="1">
    <location>
        <begin position="41"/>
        <end position="55"/>
    </location>
</feature>
<feature type="transmembrane region" description="Helical" evidence="2">
    <location>
        <begin position="196"/>
        <end position="216"/>
    </location>
</feature>
<keyword evidence="2" id="KW-1133">Transmembrane helix</keyword>
<keyword evidence="2" id="KW-0812">Transmembrane</keyword>
<feature type="region of interest" description="Disordered" evidence="1">
    <location>
        <begin position="31"/>
        <end position="105"/>
    </location>
</feature>
<reference evidence="3 4" key="1">
    <citation type="journal article" date="2012" name="J. Bacteriol.">
        <title>Draft genome of Streptomyces tsukubaensis NRRL 18488, the producer of the clinically important immunosuppressant tacrolimus (FK506).</title>
        <authorList>
            <person name="Barreiro C."/>
            <person name="Prieto C."/>
            <person name="Sola-Landa A."/>
            <person name="Solera E."/>
            <person name="Martinez-Castro M."/>
            <person name="Perez-Redondo R."/>
            <person name="Garcia-Estrada C."/>
            <person name="Aparicio J.F."/>
            <person name="Fernandez-Martinez L.T."/>
            <person name="Santos-Aberturas J."/>
            <person name="Salehi-Najafabadi Z."/>
            <person name="Rodriguez-Garcia A."/>
            <person name="Tauch A."/>
            <person name="Martin J.F."/>
        </authorList>
    </citation>
    <scope>NUCLEOTIDE SEQUENCE [LARGE SCALE GENOMIC DNA]</scope>
    <source>
        <strain evidence="4">DSM 42081 / NBRC 108919 / NRRL 18488 / 9993</strain>
    </source>
</reference>
<feature type="compositionally biased region" description="Acidic residues" evidence="1">
    <location>
        <begin position="60"/>
        <end position="70"/>
    </location>
</feature>
<name>I2MT29_STRT9</name>
<dbReference type="AlphaFoldDB" id="I2MT29"/>
<dbReference type="RefSeq" id="WP_006351104.1">
    <property type="nucleotide sequence ID" value="NZ_CP029157.1"/>
</dbReference>
<feature type="transmembrane region" description="Helical" evidence="2">
    <location>
        <begin position="164"/>
        <end position="184"/>
    </location>
</feature>
<geneLocation type="plasmid" evidence="3 4">
    <name>pSTS1</name>
</geneLocation>
<evidence type="ECO:0000313" key="4">
    <source>
        <dbReference type="Proteomes" id="UP000005940"/>
    </source>
</evidence>
<gene>
    <name evidence="3" type="ORF">STSU_000055</name>
</gene>
<protein>
    <submittedName>
        <fullName evidence="3">Uncharacterized protein</fullName>
    </submittedName>
</protein>
<keyword evidence="4" id="KW-1185">Reference proteome</keyword>
<keyword evidence="3" id="KW-0614">Plasmid</keyword>
<evidence type="ECO:0000256" key="2">
    <source>
        <dbReference type="SAM" id="Phobius"/>
    </source>
</evidence>
<evidence type="ECO:0000256" key="1">
    <source>
        <dbReference type="SAM" id="MobiDB-lite"/>
    </source>
</evidence>
<accession>I2MT29</accession>
<evidence type="ECO:0000313" key="3">
    <source>
        <dbReference type="EMBL" id="QKM65781.1"/>
    </source>
</evidence>
<organism evidence="3 4">
    <name type="scientific">Streptomyces tsukubensis (strain DSM 42081 / NBRC 108919 / NRRL 18488 / 9993)</name>
    <dbReference type="NCBI Taxonomy" id="1114943"/>
    <lineage>
        <taxon>Bacteria</taxon>
        <taxon>Bacillati</taxon>
        <taxon>Actinomycetota</taxon>
        <taxon>Actinomycetes</taxon>
        <taxon>Kitasatosporales</taxon>
        <taxon>Streptomycetaceae</taxon>
        <taxon>Streptomyces</taxon>
    </lineage>
</organism>